<evidence type="ECO:0000313" key="2">
    <source>
        <dbReference type="EMBL" id="JAI56649.1"/>
    </source>
</evidence>
<sequence>MITNKATAYSGIYPHSVPPRIIPFHFEEHIRAGSLVQVICVVGEGDSPIDIRWTLHGEEVRPKLGIFTQRVGERTSILSIDRVGSEHRGSYTCLASNHAGQTNHTETLWVNGMLSIGCYGNNAPNNTASNKP</sequence>
<dbReference type="InterPro" id="IPR007110">
    <property type="entry name" value="Ig-like_dom"/>
</dbReference>
<dbReference type="EMBL" id="GDRN01142636">
    <property type="protein sequence ID" value="JAI56649.1"/>
    <property type="molecule type" value="Transcribed_RNA"/>
</dbReference>
<dbReference type="PROSITE" id="PS50835">
    <property type="entry name" value="IG_LIKE"/>
    <property type="match status" value="1"/>
</dbReference>
<dbReference type="InterPro" id="IPR036179">
    <property type="entry name" value="Ig-like_dom_sf"/>
</dbReference>
<proteinExistence type="predicted"/>
<dbReference type="FunFam" id="2.60.40.10:FF:000333">
    <property type="entry name" value="Down syndrome cell adhesion molecule"/>
    <property type="match status" value="1"/>
</dbReference>
<dbReference type="SMART" id="SM00408">
    <property type="entry name" value="IGc2"/>
    <property type="match status" value="1"/>
</dbReference>
<dbReference type="SUPFAM" id="SSF48726">
    <property type="entry name" value="Immunoglobulin"/>
    <property type="match status" value="1"/>
</dbReference>
<protein>
    <recommendedName>
        <fullName evidence="1">Ig-like domain-containing protein</fullName>
    </recommendedName>
</protein>
<organism evidence="2">
    <name type="scientific">Scylla olivacea</name>
    <name type="common">Orange mud crab</name>
    <name type="synonym">Cancer olivacea</name>
    <dbReference type="NCBI Taxonomy" id="85551"/>
    <lineage>
        <taxon>Eukaryota</taxon>
        <taxon>Metazoa</taxon>
        <taxon>Ecdysozoa</taxon>
        <taxon>Arthropoda</taxon>
        <taxon>Crustacea</taxon>
        <taxon>Multicrustacea</taxon>
        <taxon>Malacostraca</taxon>
        <taxon>Eumalacostraca</taxon>
        <taxon>Eucarida</taxon>
        <taxon>Decapoda</taxon>
        <taxon>Pleocyemata</taxon>
        <taxon>Brachyura</taxon>
        <taxon>Eubrachyura</taxon>
        <taxon>Portunoidea</taxon>
        <taxon>Portunidae</taxon>
        <taxon>Portuninae</taxon>
        <taxon>Scylla</taxon>
    </lineage>
</organism>
<dbReference type="Pfam" id="PF13927">
    <property type="entry name" value="Ig_3"/>
    <property type="match status" value="1"/>
</dbReference>
<reference evidence="2" key="1">
    <citation type="submission" date="2015-09" db="EMBL/GenBank/DDBJ databases">
        <title>Scylla olivacea transcriptome.</title>
        <authorList>
            <person name="Ikhwanuddin M."/>
        </authorList>
    </citation>
    <scope>NUCLEOTIDE SEQUENCE</scope>
</reference>
<dbReference type="InterPro" id="IPR003598">
    <property type="entry name" value="Ig_sub2"/>
</dbReference>
<name>A0A0P4VVM0_SCYOL</name>
<feature type="domain" description="Ig-like" evidence="1">
    <location>
        <begin position="19"/>
        <end position="111"/>
    </location>
</feature>
<accession>A0A0P4VVM0</accession>
<dbReference type="InterPro" id="IPR013783">
    <property type="entry name" value="Ig-like_fold"/>
</dbReference>
<dbReference type="AlphaFoldDB" id="A0A0P4VVM0"/>
<evidence type="ECO:0000259" key="1">
    <source>
        <dbReference type="PROSITE" id="PS50835"/>
    </source>
</evidence>
<dbReference type="Gene3D" id="2.60.40.10">
    <property type="entry name" value="Immunoglobulins"/>
    <property type="match status" value="1"/>
</dbReference>